<organism evidence="3 4">
    <name type="scientific">Glutinoglossum americanum</name>
    <dbReference type="NCBI Taxonomy" id="1670608"/>
    <lineage>
        <taxon>Eukaryota</taxon>
        <taxon>Fungi</taxon>
        <taxon>Dikarya</taxon>
        <taxon>Ascomycota</taxon>
        <taxon>Pezizomycotina</taxon>
        <taxon>Geoglossomycetes</taxon>
        <taxon>Geoglossales</taxon>
        <taxon>Geoglossaceae</taxon>
        <taxon>Glutinoglossum</taxon>
    </lineage>
</organism>
<dbReference type="PANTHER" id="PTHR35043:SF7">
    <property type="entry name" value="TRANSCRIPTION FACTOR DOMAIN-CONTAINING PROTEIN"/>
    <property type="match status" value="1"/>
</dbReference>
<keyword evidence="2" id="KW-0472">Membrane</keyword>
<dbReference type="AlphaFoldDB" id="A0A9P8I5W2"/>
<gene>
    <name evidence="3" type="ORF">FGG08_007177</name>
</gene>
<evidence type="ECO:0000256" key="1">
    <source>
        <dbReference type="SAM" id="MobiDB-lite"/>
    </source>
</evidence>
<dbReference type="OrthoDB" id="3061561at2759"/>
<feature type="transmembrane region" description="Helical" evidence="2">
    <location>
        <begin position="398"/>
        <end position="420"/>
    </location>
</feature>
<comment type="caution">
    <text evidence="3">The sequence shown here is derived from an EMBL/GenBank/DDBJ whole genome shotgun (WGS) entry which is preliminary data.</text>
</comment>
<proteinExistence type="predicted"/>
<feature type="transmembrane region" description="Helical" evidence="2">
    <location>
        <begin position="285"/>
        <end position="303"/>
    </location>
</feature>
<sequence>MDALRKWRWKLKLFFWKVVWMLVTVLAPEYLVSQALAERLSAGWSCEKLRRWAEEDGVEWTMTHSFFADMGGFVIRFTDGTPEAEGGSGTDSGLGKYRDASTQTAEAPASPEPPGEGVAAESEISESPPGGASLVHHVETPPIGVAENTPVDAREHAALATETIRQDEHPPPARAINDPESGPTPKSMINQILSQQALLSVKHDTLAQNISCLRGNAWSVDAAQLLLARELGLISALPAVTEEELEDQSKADVAVRALAIVQVSWMMFQQLERGVKHLPSSQLEIVVLAFAACAGVVYGLRWCKPKDVQTPRYVDASRYPRDADELARVGVEGPAQSWVFWSDGVSAISNVAVHRYKEKVYPHAMLRVAVGGFFASTVFGLLHCIAWNFEFPTPTERLLWRVAAVGTAAIPSIAWVASLAEVDRYGRAIRGDS</sequence>
<name>A0A9P8I5W2_9PEZI</name>
<feature type="region of interest" description="Disordered" evidence="1">
    <location>
        <begin position="79"/>
        <end position="137"/>
    </location>
</feature>
<keyword evidence="2" id="KW-1133">Transmembrane helix</keyword>
<keyword evidence="2" id="KW-0812">Transmembrane</keyword>
<feature type="transmembrane region" description="Helical" evidence="2">
    <location>
        <begin position="364"/>
        <end position="386"/>
    </location>
</feature>
<reference evidence="3" key="1">
    <citation type="submission" date="2021-03" db="EMBL/GenBank/DDBJ databases">
        <title>Comparative genomics and phylogenomic investigation of the class Geoglossomycetes provide insights into ecological specialization and systematics.</title>
        <authorList>
            <person name="Melie T."/>
            <person name="Pirro S."/>
            <person name="Miller A.N."/>
            <person name="Quandt A."/>
        </authorList>
    </citation>
    <scope>NUCLEOTIDE SEQUENCE</scope>
    <source>
        <strain evidence="3">GBOQ0MN5Z8</strain>
    </source>
</reference>
<evidence type="ECO:0000313" key="3">
    <source>
        <dbReference type="EMBL" id="KAH0535918.1"/>
    </source>
</evidence>
<evidence type="ECO:0000256" key="2">
    <source>
        <dbReference type="SAM" id="Phobius"/>
    </source>
</evidence>
<dbReference type="EMBL" id="JAGHQL010000256">
    <property type="protein sequence ID" value="KAH0535918.1"/>
    <property type="molecule type" value="Genomic_DNA"/>
</dbReference>
<evidence type="ECO:0000313" key="4">
    <source>
        <dbReference type="Proteomes" id="UP000698800"/>
    </source>
</evidence>
<dbReference type="PANTHER" id="PTHR35043">
    <property type="entry name" value="TRANSCRIPTION FACTOR DOMAIN-CONTAINING PROTEIN"/>
    <property type="match status" value="1"/>
</dbReference>
<keyword evidence="4" id="KW-1185">Reference proteome</keyword>
<protein>
    <submittedName>
        <fullName evidence="3">Uncharacterized protein</fullName>
    </submittedName>
</protein>
<feature type="compositionally biased region" description="Low complexity" evidence="1">
    <location>
        <begin position="105"/>
        <end position="122"/>
    </location>
</feature>
<accession>A0A9P8I5W2</accession>
<dbReference type="Proteomes" id="UP000698800">
    <property type="component" value="Unassembled WGS sequence"/>
</dbReference>